<sequence>MIAHRLRGPLTLLLAAVAPVVLVVGVLLAQAVQRPGGYTPLRQTVSTLAGRGADDRWIMTAGLLALGLIYLAVAAGLCAPRPGRWILGVGALALVVVSLSPQPAHGSSAVHMTAMALGCAAFTLWPLGLLRAPHLRAGSLVMTGVVAATVVWLCAQAWTDGTWLGAAERTVLLAQTAWPLRVALGARPLGASARWTVLLALVPFVVFPVGLVAAQSAQPTPDPSAMSLSALESLGAVDRWIMTTTVLAVGLTYVAVAARLHHVPRVGRVLLGAGGGFLALAALFPQPAQGTSWPHMMAGGLAWAGFATWPLALAAVPTTGPVLRRGSLLAVAVMGTLLAWFTVQLVAGGTWYGVSQRVTVAAMGIWPLVVAVHGADRRARVPSVAVDPRTAALSAR</sequence>
<name>A0A7Y9DYY7_9PSEU</name>
<comment type="caution">
    <text evidence="2">The sequence shown here is derived from an EMBL/GenBank/DDBJ whole genome shotgun (WGS) entry which is preliminary data.</text>
</comment>
<reference evidence="2 3" key="1">
    <citation type="submission" date="2020-07" db="EMBL/GenBank/DDBJ databases">
        <title>Sequencing the genomes of 1000 actinobacteria strains.</title>
        <authorList>
            <person name="Klenk H.-P."/>
        </authorList>
    </citation>
    <scope>NUCLEOTIDE SEQUENCE [LARGE SCALE GENOMIC DNA]</scope>
    <source>
        <strain evidence="2 3">DSM 45772</strain>
    </source>
</reference>
<keyword evidence="3" id="KW-1185">Reference proteome</keyword>
<feature type="transmembrane region" description="Helical" evidence="1">
    <location>
        <begin position="164"/>
        <end position="184"/>
    </location>
</feature>
<feature type="transmembrane region" description="Helical" evidence="1">
    <location>
        <begin position="358"/>
        <end position="375"/>
    </location>
</feature>
<keyword evidence="1" id="KW-0812">Transmembrane</keyword>
<organism evidence="2 3">
    <name type="scientific">Actinomycetospora corticicola</name>
    <dbReference type="NCBI Taxonomy" id="663602"/>
    <lineage>
        <taxon>Bacteria</taxon>
        <taxon>Bacillati</taxon>
        <taxon>Actinomycetota</taxon>
        <taxon>Actinomycetes</taxon>
        <taxon>Pseudonocardiales</taxon>
        <taxon>Pseudonocardiaceae</taxon>
        <taxon>Actinomycetospora</taxon>
    </lineage>
</organism>
<feature type="transmembrane region" description="Helical" evidence="1">
    <location>
        <begin position="57"/>
        <end position="78"/>
    </location>
</feature>
<feature type="transmembrane region" description="Helical" evidence="1">
    <location>
        <begin position="296"/>
        <end position="316"/>
    </location>
</feature>
<protein>
    <submittedName>
        <fullName evidence="2">Putative membrane protein</fullName>
    </submittedName>
</protein>
<dbReference type="RefSeq" id="WP_179795334.1">
    <property type="nucleotide sequence ID" value="NZ_BAABHP010000025.1"/>
</dbReference>
<feature type="transmembrane region" description="Helical" evidence="1">
    <location>
        <begin position="110"/>
        <end position="130"/>
    </location>
</feature>
<evidence type="ECO:0000313" key="3">
    <source>
        <dbReference type="Proteomes" id="UP000535890"/>
    </source>
</evidence>
<dbReference type="Pfam" id="PF06197">
    <property type="entry name" value="DUF998"/>
    <property type="match status" value="2"/>
</dbReference>
<feature type="transmembrane region" description="Helical" evidence="1">
    <location>
        <begin position="85"/>
        <end position="104"/>
    </location>
</feature>
<dbReference type="AlphaFoldDB" id="A0A7Y9DYY7"/>
<gene>
    <name evidence="2" type="ORF">BJ983_003904</name>
</gene>
<dbReference type="InterPro" id="IPR009339">
    <property type="entry name" value="DUF998"/>
</dbReference>
<feature type="transmembrane region" description="Helical" evidence="1">
    <location>
        <begin position="328"/>
        <end position="352"/>
    </location>
</feature>
<feature type="transmembrane region" description="Helical" evidence="1">
    <location>
        <begin position="137"/>
        <end position="158"/>
    </location>
</feature>
<evidence type="ECO:0000313" key="2">
    <source>
        <dbReference type="EMBL" id="NYD37802.1"/>
    </source>
</evidence>
<feature type="transmembrane region" description="Helical" evidence="1">
    <location>
        <begin position="268"/>
        <end position="284"/>
    </location>
</feature>
<accession>A0A7Y9DYY7</accession>
<evidence type="ECO:0000256" key="1">
    <source>
        <dbReference type="SAM" id="Phobius"/>
    </source>
</evidence>
<proteinExistence type="predicted"/>
<feature type="transmembrane region" description="Helical" evidence="1">
    <location>
        <begin position="196"/>
        <end position="217"/>
    </location>
</feature>
<dbReference type="EMBL" id="JACCBN010000001">
    <property type="protein sequence ID" value="NYD37802.1"/>
    <property type="molecule type" value="Genomic_DNA"/>
</dbReference>
<keyword evidence="1" id="KW-1133">Transmembrane helix</keyword>
<dbReference type="Proteomes" id="UP000535890">
    <property type="component" value="Unassembled WGS sequence"/>
</dbReference>
<feature type="transmembrane region" description="Helical" evidence="1">
    <location>
        <begin position="237"/>
        <end position="256"/>
    </location>
</feature>
<keyword evidence="1" id="KW-0472">Membrane</keyword>